<proteinExistence type="predicted"/>
<evidence type="ECO:0000259" key="1">
    <source>
        <dbReference type="Pfam" id="PF01926"/>
    </source>
</evidence>
<reference evidence="3" key="1">
    <citation type="journal article" date="2019" name="Int. J. Syst. Evol. Microbiol.">
        <title>The Global Catalogue of Microorganisms (GCM) 10K type strain sequencing project: providing services to taxonomists for standard genome sequencing and annotation.</title>
        <authorList>
            <consortium name="The Broad Institute Genomics Platform"/>
            <consortium name="The Broad Institute Genome Sequencing Center for Infectious Disease"/>
            <person name="Wu L."/>
            <person name="Ma J."/>
        </authorList>
    </citation>
    <scope>NUCLEOTIDE SEQUENCE [LARGE SCALE GENOMIC DNA]</scope>
    <source>
        <strain evidence="3">CGMCC 4.7152</strain>
    </source>
</reference>
<dbReference type="Proteomes" id="UP001595912">
    <property type="component" value="Unassembled WGS sequence"/>
</dbReference>
<name>A0ABV9WID1_9ACTN</name>
<dbReference type="EMBL" id="JBHSIU010000110">
    <property type="protein sequence ID" value="MFC5006798.1"/>
    <property type="molecule type" value="Genomic_DNA"/>
</dbReference>
<feature type="domain" description="G" evidence="1">
    <location>
        <begin position="34"/>
        <end position="147"/>
    </location>
</feature>
<dbReference type="InterPro" id="IPR027417">
    <property type="entry name" value="P-loop_NTPase"/>
</dbReference>
<organism evidence="2 3">
    <name type="scientific">Dactylosporangium cerinum</name>
    <dbReference type="NCBI Taxonomy" id="1434730"/>
    <lineage>
        <taxon>Bacteria</taxon>
        <taxon>Bacillati</taxon>
        <taxon>Actinomycetota</taxon>
        <taxon>Actinomycetes</taxon>
        <taxon>Micromonosporales</taxon>
        <taxon>Micromonosporaceae</taxon>
        <taxon>Dactylosporangium</taxon>
    </lineage>
</organism>
<comment type="caution">
    <text evidence="2">The sequence shown here is derived from an EMBL/GenBank/DDBJ whole genome shotgun (WGS) entry which is preliminary data.</text>
</comment>
<evidence type="ECO:0000313" key="3">
    <source>
        <dbReference type="Proteomes" id="UP001595912"/>
    </source>
</evidence>
<evidence type="ECO:0000313" key="2">
    <source>
        <dbReference type="EMBL" id="MFC5006798.1"/>
    </source>
</evidence>
<dbReference type="RefSeq" id="WP_380127466.1">
    <property type="nucleotide sequence ID" value="NZ_JBHSIU010000110.1"/>
</dbReference>
<dbReference type="InterPro" id="IPR006073">
    <property type="entry name" value="GTP-bd"/>
</dbReference>
<keyword evidence="3" id="KW-1185">Reference proteome</keyword>
<accession>A0ABV9WID1</accession>
<dbReference type="Pfam" id="PF01926">
    <property type="entry name" value="MMR_HSR1"/>
    <property type="match status" value="1"/>
</dbReference>
<sequence length="476" mass="50757">MAQLVPSSTVDRAGQAVADALAETLDDLARPMRLAVTGQLSRGKSTLVNALTRLPVAPTGIDEVTADYHEFRFDGVSVPAAPPPGGRRGRLPALVVSSVAAELPAPLRLIDTPGLGSPLTDTKGNAGLRTDAALHLFENNVHQDDQEYLRGLLGGDGRAMLPARVLAVISSCDLSWPPAPDRAVNGDPLTFDPLRDHAEPIIRQIGRNPRSHELFFAVLPVAALVAEGGWALTGDQIDVLAELAKRHDEPTLAGQLASKARFVGADIVADAATRRALLERLGLWGIHVACQYLRAAAATEAGLREHLDERSGVARLRATVVGHFVGRRGAIKLELHLRQIERRLAEARDAAQLHGTAMPAPLAEVAARVESLRAGNLGLSELALVQLIHRHQHRVSAAEQAELAALTGGDGVGCAPRLGLPADVGVARMLERAVELNRRWNQRTTTVPALAPSVVRAYERLIARVGEARALLDNLD</sequence>
<gene>
    <name evidence="2" type="ORF">ACFPIJ_54445</name>
</gene>
<dbReference type="SUPFAM" id="SSF52540">
    <property type="entry name" value="P-loop containing nucleoside triphosphate hydrolases"/>
    <property type="match status" value="2"/>
</dbReference>
<dbReference type="Gene3D" id="3.40.50.300">
    <property type="entry name" value="P-loop containing nucleotide triphosphate hydrolases"/>
    <property type="match status" value="1"/>
</dbReference>
<protein>
    <submittedName>
        <fullName evidence="2">GTPase</fullName>
    </submittedName>
</protein>